<accession>A0A174EDT4</accession>
<evidence type="ECO:0000256" key="1">
    <source>
        <dbReference type="SAM" id="Phobius"/>
    </source>
</evidence>
<keyword evidence="1" id="KW-0812">Transmembrane</keyword>
<dbReference type="GeneID" id="93722734"/>
<feature type="transmembrane region" description="Helical" evidence="1">
    <location>
        <begin position="26"/>
        <end position="47"/>
    </location>
</feature>
<reference evidence="2 3" key="1">
    <citation type="submission" date="2018-08" db="EMBL/GenBank/DDBJ databases">
        <title>A genome reference for cultivated species of the human gut microbiota.</title>
        <authorList>
            <person name="Zou Y."/>
            <person name="Xue W."/>
            <person name="Luo G."/>
        </authorList>
    </citation>
    <scope>NUCLEOTIDE SEQUENCE [LARGE SCALE GENOMIC DNA]</scope>
    <source>
        <strain evidence="2 3">AF22-12AC</strain>
    </source>
</reference>
<dbReference type="RefSeq" id="WP_014079055.1">
    <property type="nucleotide sequence ID" value="NZ_CATVZQ010000006.1"/>
</dbReference>
<evidence type="ECO:0000313" key="3">
    <source>
        <dbReference type="Proteomes" id="UP000266172"/>
    </source>
</evidence>
<keyword evidence="1" id="KW-0472">Membrane</keyword>
<comment type="caution">
    <text evidence="2">The sequence shown here is derived from an EMBL/GenBank/DDBJ whole genome shotgun (WGS) entry which is preliminary data.</text>
</comment>
<proteinExistence type="predicted"/>
<sequence length="80" mass="9125">MSQAKVDRYKEEKKNRKKTMAKEKRLHLLAVVCGWLVVIALAGWAGVSGYRIYESKKPVETIYANVDAITDYMNSLSTEE</sequence>
<dbReference type="OMA" id="CYYADIS"/>
<dbReference type="AlphaFoldDB" id="A0A174EDT4"/>
<keyword evidence="1" id="KW-1133">Transmembrane helix</keyword>
<dbReference type="Proteomes" id="UP000266172">
    <property type="component" value="Unassembled WGS sequence"/>
</dbReference>
<protein>
    <submittedName>
        <fullName evidence="2">Uncharacterized protein</fullName>
    </submittedName>
</protein>
<evidence type="ECO:0000313" key="2">
    <source>
        <dbReference type="EMBL" id="RGS36417.1"/>
    </source>
</evidence>
<name>A0A174EDT4_9FIRM</name>
<organism evidence="2 3">
    <name type="scientific">Roseburia hominis</name>
    <dbReference type="NCBI Taxonomy" id="301301"/>
    <lineage>
        <taxon>Bacteria</taxon>
        <taxon>Bacillati</taxon>
        <taxon>Bacillota</taxon>
        <taxon>Clostridia</taxon>
        <taxon>Lachnospirales</taxon>
        <taxon>Lachnospiraceae</taxon>
        <taxon>Roseburia</taxon>
    </lineage>
</organism>
<gene>
    <name evidence="2" type="ORF">DWX93_15675</name>
</gene>
<dbReference type="EMBL" id="QRVL01000022">
    <property type="protein sequence ID" value="RGS36417.1"/>
    <property type="molecule type" value="Genomic_DNA"/>
</dbReference>